<keyword evidence="3" id="KW-1185">Reference proteome</keyword>
<evidence type="ECO:0000313" key="3">
    <source>
        <dbReference type="Proteomes" id="UP001054945"/>
    </source>
</evidence>
<sequence>MNPNSCTLSSSLRGSSFSDLHADLLRDGKEAELHIRWQRAVRSVHRPQRWPQPHIIAGGPLQRNTPSREGQHAVSHAAKCTDRPQLPQV</sequence>
<dbReference type="Proteomes" id="UP001054945">
    <property type="component" value="Unassembled WGS sequence"/>
</dbReference>
<evidence type="ECO:0000313" key="2">
    <source>
        <dbReference type="EMBL" id="GIY98997.1"/>
    </source>
</evidence>
<organism evidence="2 3">
    <name type="scientific">Caerostris extrusa</name>
    <name type="common">Bark spider</name>
    <name type="synonym">Caerostris bankana</name>
    <dbReference type="NCBI Taxonomy" id="172846"/>
    <lineage>
        <taxon>Eukaryota</taxon>
        <taxon>Metazoa</taxon>
        <taxon>Ecdysozoa</taxon>
        <taxon>Arthropoda</taxon>
        <taxon>Chelicerata</taxon>
        <taxon>Arachnida</taxon>
        <taxon>Araneae</taxon>
        <taxon>Araneomorphae</taxon>
        <taxon>Entelegynae</taxon>
        <taxon>Araneoidea</taxon>
        <taxon>Araneidae</taxon>
        <taxon>Caerostris</taxon>
    </lineage>
</organism>
<proteinExistence type="predicted"/>
<reference evidence="2 3" key="1">
    <citation type="submission" date="2021-06" db="EMBL/GenBank/DDBJ databases">
        <title>Caerostris extrusa draft genome.</title>
        <authorList>
            <person name="Kono N."/>
            <person name="Arakawa K."/>
        </authorList>
    </citation>
    <scope>NUCLEOTIDE SEQUENCE [LARGE SCALE GENOMIC DNA]</scope>
</reference>
<evidence type="ECO:0000256" key="1">
    <source>
        <dbReference type="SAM" id="MobiDB-lite"/>
    </source>
</evidence>
<dbReference type="AlphaFoldDB" id="A0AAV4XVF2"/>
<name>A0AAV4XVF2_CAEEX</name>
<accession>A0AAV4XVF2</accession>
<dbReference type="EMBL" id="BPLR01000993">
    <property type="protein sequence ID" value="GIY98997.1"/>
    <property type="molecule type" value="Genomic_DNA"/>
</dbReference>
<comment type="caution">
    <text evidence="2">The sequence shown here is derived from an EMBL/GenBank/DDBJ whole genome shotgun (WGS) entry which is preliminary data.</text>
</comment>
<feature type="region of interest" description="Disordered" evidence="1">
    <location>
        <begin position="51"/>
        <end position="89"/>
    </location>
</feature>
<gene>
    <name evidence="2" type="ORF">CEXT_406921</name>
</gene>
<protein>
    <submittedName>
        <fullName evidence="2">Uncharacterized protein</fullName>
    </submittedName>
</protein>